<gene>
    <name evidence="4" type="ORF">RQP18_03965</name>
</gene>
<evidence type="ECO:0000313" key="4">
    <source>
        <dbReference type="EMBL" id="WZX30353.1"/>
    </source>
</evidence>
<evidence type="ECO:0000313" key="5">
    <source>
        <dbReference type="Proteomes" id="UP001455384"/>
    </source>
</evidence>
<evidence type="ECO:0000256" key="1">
    <source>
        <dbReference type="ARBA" id="ARBA00006153"/>
    </source>
</evidence>
<dbReference type="InterPro" id="IPR036264">
    <property type="entry name" value="Bact_exopeptidase_dim_dom"/>
</dbReference>
<dbReference type="PIRSF" id="PIRSF001235">
    <property type="entry name" value="Amidase_carbamoylase"/>
    <property type="match status" value="1"/>
</dbReference>
<dbReference type="CDD" id="cd03884">
    <property type="entry name" value="M20_bAS"/>
    <property type="match status" value="1"/>
</dbReference>
<dbReference type="Pfam" id="PF07687">
    <property type="entry name" value="M20_dimer"/>
    <property type="match status" value="1"/>
</dbReference>
<dbReference type="InterPro" id="IPR010158">
    <property type="entry name" value="Amidase_Cbmase"/>
</dbReference>
<dbReference type="NCBIfam" id="TIGR01879">
    <property type="entry name" value="hydantase"/>
    <property type="match status" value="1"/>
</dbReference>
<dbReference type="InterPro" id="IPR002933">
    <property type="entry name" value="Peptidase_M20"/>
</dbReference>
<protein>
    <submittedName>
        <fullName evidence="4">M20 family metallo-hydrolase</fullName>
    </submittedName>
</protein>
<evidence type="ECO:0000256" key="2">
    <source>
        <dbReference type="ARBA" id="ARBA00022801"/>
    </source>
</evidence>
<dbReference type="EMBL" id="CP138333">
    <property type="protein sequence ID" value="WZX30353.1"/>
    <property type="molecule type" value="Genomic_DNA"/>
</dbReference>
<organism evidence="4 5">
    <name type="scientific">Salinicoccus bachuensis</name>
    <dbReference type="NCBI Taxonomy" id="3136731"/>
    <lineage>
        <taxon>Bacteria</taxon>
        <taxon>Bacillati</taxon>
        <taxon>Bacillota</taxon>
        <taxon>Bacilli</taxon>
        <taxon>Bacillales</taxon>
        <taxon>Staphylococcaceae</taxon>
        <taxon>Salinicoccus</taxon>
    </lineage>
</organism>
<dbReference type="PANTHER" id="PTHR32494:SF5">
    <property type="entry name" value="ALLANTOATE AMIDOHYDROLASE"/>
    <property type="match status" value="1"/>
</dbReference>
<comment type="similarity">
    <text evidence="1">Belongs to the peptidase M20 family.</text>
</comment>
<sequence>MSVENAKIDFKRFRETMEASSEIGRVKDTGLYRLALSDKDKEMRDLFRKWMEEAGLEVRIDDVGTMYGRRAGKEDLPPVLIGSHLDTQPYGGRYDGVIGVLMALEAIRTMNDYNIETRRPIEIVNFTNEEGARFEPPMMASGLLAGEFTKEFVHSRKDAEGLEFGEELGRIGYRGTEENRIKDIHSFVEVHIEQGPRLEKEGRDIGIVRGIQGVSWFEVTVQGKSNHAGSTPMHLRKDPMMAAARLISDLEELALEESVLMTIGKISASPGAVNVIPETVNFSIDVRSEDDEERNGFIRLLEERVGAIASLKNVDIDVDHTWTSPVTHFNSDVLEVISSKSESLGYSTLDIVSGAGHDARYINDIAPTAMIFAPSVGGISHDIAELTLDAYLEKCGTLLFEVVRELADRDEIAFDQEG</sequence>
<feature type="domain" description="Peptidase M20 dimerisation" evidence="3">
    <location>
        <begin position="210"/>
        <end position="308"/>
    </location>
</feature>
<proteinExistence type="inferred from homology"/>
<reference evidence="5" key="1">
    <citation type="submission" date="2023-10" db="EMBL/GenBank/DDBJ databases">
        <title>Genome analysis and identification of Salinococcus sp. Bachu38 nov., a PGPR from the rhizosphere of Tamarix.</title>
        <authorList>
            <person name="Liang Z."/>
            <person name="Zhang X."/>
            <person name="Jia J."/>
            <person name="Chen X."/>
            <person name="Wang Y."/>
            <person name="Wang Q."/>
            <person name="Wang R."/>
        </authorList>
    </citation>
    <scope>NUCLEOTIDE SEQUENCE [LARGE SCALE GENOMIC DNA]</scope>
    <source>
        <strain evidence="5">Bachu38</strain>
    </source>
</reference>
<dbReference type="Gene3D" id="3.40.630.10">
    <property type="entry name" value="Zn peptidases"/>
    <property type="match status" value="1"/>
</dbReference>
<keyword evidence="5" id="KW-1185">Reference proteome</keyword>
<accession>A0ABZ3CLV2</accession>
<dbReference type="InterPro" id="IPR011650">
    <property type="entry name" value="Peptidase_M20_dimer"/>
</dbReference>
<name>A0ABZ3CLV2_9STAP</name>
<dbReference type="Gene3D" id="3.30.70.360">
    <property type="match status" value="1"/>
</dbReference>
<dbReference type="SUPFAM" id="SSF53187">
    <property type="entry name" value="Zn-dependent exopeptidases"/>
    <property type="match status" value="1"/>
</dbReference>
<dbReference type="NCBIfam" id="NF006771">
    <property type="entry name" value="PRK09290.1-5"/>
    <property type="match status" value="1"/>
</dbReference>
<dbReference type="SUPFAM" id="SSF55031">
    <property type="entry name" value="Bacterial exopeptidase dimerisation domain"/>
    <property type="match status" value="1"/>
</dbReference>
<evidence type="ECO:0000259" key="3">
    <source>
        <dbReference type="Pfam" id="PF07687"/>
    </source>
</evidence>
<dbReference type="Proteomes" id="UP001455384">
    <property type="component" value="Chromosome"/>
</dbReference>
<dbReference type="NCBIfam" id="NF006769">
    <property type="entry name" value="PRK09290.1-3"/>
    <property type="match status" value="1"/>
</dbReference>
<dbReference type="Pfam" id="PF01546">
    <property type="entry name" value="Peptidase_M20"/>
    <property type="match status" value="1"/>
</dbReference>
<dbReference type="PANTHER" id="PTHR32494">
    <property type="entry name" value="ALLANTOATE DEIMINASE-RELATED"/>
    <property type="match status" value="1"/>
</dbReference>
<dbReference type="RefSeq" id="WP_342388872.1">
    <property type="nucleotide sequence ID" value="NZ_CP138333.2"/>
</dbReference>
<keyword evidence="2" id="KW-0378">Hydrolase</keyword>